<name>A0A4E0R573_FASHE</name>
<evidence type="ECO:0000313" key="2">
    <source>
        <dbReference type="EMBL" id="THD22255.1"/>
    </source>
</evidence>
<dbReference type="AlphaFoldDB" id="A0A4E0R573"/>
<dbReference type="Proteomes" id="UP000230066">
    <property type="component" value="Unassembled WGS sequence"/>
</dbReference>
<keyword evidence="1" id="KW-0732">Signal</keyword>
<feature type="chain" id="PRO_5020038114" evidence="1">
    <location>
        <begin position="23"/>
        <end position="86"/>
    </location>
</feature>
<organism evidence="2 3">
    <name type="scientific">Fasciola hepatica</name>
    <name type="common">Liver fluke</name>
    <dbReference type="NCBI Taxonomy" id="6192"/>
    <lineage>
        <taxon>Eukaryota</taxon>
        <taxon>Metazoa</taxon>
        <taxon>Spiralia</taxon>
        <taxon>Lophotrochozoa</taxon>
        <taxon>Platyhelminthes</taxon>
        <taxon>Trematoda</taxon>
        <taxon>Digenea</taxon>
        <taxon>Plagiorchiida</taxon>
        <taxon>Echinostomata</taxon>
        <taxon>Echinostomatoidea</taxon>
        <taxon>Fasciolidae</taxon>
        <taxon>Fasciola</taxon>
    </lineage>
</organism>
<feature type="signal peptide" evidence="1">
    <location>
        <begin position="1"/>
        <end position="22"/>
    </location>
</feature>
<reference evidence="2" key="1">
    <citation type="submission" date="2019-03" db="EMBL/GenBank/DDBJ databases">
        <title>Improved annotation for the trematode Fasciola hepatica.</title>
        <authorList>
            <person name="Choi Y.-J."/>
            <person name="Martin J."/>
            <person name="Mitreva M."/>
        </authorList>
    </citation>
    <scope>NUCLEOTIDE SEQUENCE [LARGE SCALE GENOMIC DNA]</scope>
</reference>
<evidence type="ECO:0000313" key="3">
    <source>
        <dbReference type="Proteomes" id="UP000230066"/>
    </source>
</evidence>
<keyword evidence="3" id="KW-1185">Reference proteome</keyword>
<comment type="caution">
    <text evidence="2">The sequence shown here is derived from an EMBL/GenBank/DDBJ whole genome shotgun (WGS) entry which is preliminary data.</text>
</comment>
<accession>A0A4E0R573</accession>
<dbReference type="EMBL" id="JXXN02002889">
    <property type="protein sequence ID" value="THD22255.1"/>
    <property type="molecule type" value="Genomic_DNA"/>
</dbReference>
<evidence type="ECO:0000256" key="1">
    <source>
        <dbReference type="SAM" id="SignalP"/>
    </source>
</evidence>
<protein>
    <submittedName>
        <fullName evidence="2">Uncharacterized protein</fullName>
    </submittedName>
</protein>
<sequence>MSPQKLVPIFAYLFVVVQVASGDCTGDSADDECHLRTFQVVHSCLQEAVHATGIETRELVDCFKDPECSDTVVGCVERDLAKAESR</sequence>
<gene>
    <name evidence="2" type="ORF">D915_007041</name>
</gene>
<proteinExistence type="predicted"/>